<evidence type="ECO:0000313" key="1">
    <source>
        <dbReference type="EMBL" id="KAI8553790.1"/>
    </source>
</evidence>
<comment type="caution">
    <text evidence="1">The sequence shown here is derived from an EMBL/GenBank/DDBJ whole genome shotgun (WGS) entry which is preliminary data.</text>
</comment>
<evidence type="ECO:0000313" key="2">
    <source>
        <dbReference type="Proteomes" id="UP001062846"/>
    </source>
</evidence>
<organism evidence="1 2">
    <name type="scientific">Rhododendron molle</name>
    <name type="common">Chinese azalea</name>
    <name type="synonym">Azalea mollis</name>
    <dbReference type="NCBI Taxonomy" id="49168"/>
    <lineage>
        <taxon>Eukaryota</taxon>
        <taxon>Viridiplantae</taxon>
        <taxon>Streptophyta</taxon>
        <taxon>Embryophyta</taxon>
        <taxon>Tracheophyta</taxon>
        <taxon>Spermatophyta</taxon>
        <taxon>Magnoliopsida</taxon>
        <taxon>eudicotyledons</taxon>
        <taxon>Gunneridae</taxon>
        <taxon>Pentapetalae</taxon>
        <taxon>asterids</taxon>
        <taxon>Ericales</taxon>
        <taxon>Ericaceae</taxon>
        <taxon>Ericoideae</taxon>
        <taxon>Rhodoreae</taxon>
        <taxon>Rhododendron</taxon>
    </lineage>
</organism>
<protein>
    <submittedName>
        <fullName evidence="1">Uncharacterized protein</fullName>
    </submittedName>
</protein>
<gene>
    <name evidence="1" type="ORF">RHMOL_Rhmol05G0043300</name>
</gene>
<sequence length="109" mass="12006">MGSLKAPGPDGFPGVFFQKYWDQVKDSVCSMVKDFFEGSANVEKLNKSNIVIGVRAWAVRIAVLMARAWGLQRATIETDCEVLVHLPQAASNHKNWSIQAITDDIVALS</sequence>
<name>A0ACC0NKJ6_RHOML</name>
<proteinExistence type="predicted"/>
<keyword evidence="2" id="KW-1185">Reference proteome</keyword>
<dbReference type="EMBL" id="CM046392">
    <property type="protein sequence ID" value="KAI8553790.1"/>
    <property type="molecule type" value="Genomic_DNA"/>
</dbReference>
<reference evidence="1" key="1">
    <citation type="submission" date="2022-02" db="EMBL/GenBank/DDBJ databases">
        <title>Plant Genome Project.</title>
        <authorList>
            <person name="Zhang R.-G."/>
        </authorList>
    </citation>
    <scope>NUCLEOTIDE SEQUENCE</scope>
    <source>
        <strain evidence="1">AT1</strain>
    </source>
</reference>
<dbReference type="Proteomes" id="UP001062846">
    <property type="component" value="Chromosome 5"/>
</dbReference>
<accession>A0ACC0NKJ6</accession>